<reference evidence="1 2" key="1">
    <citation type="journal article" date="2006" name="Extremophiles">
        <title>Characterization of Exiguobacterium isolates from the Siberian permafrost. Description of Exiguobacterium sibiricum sp. nov.</title>
        <authorList>
            <person name="Rodrigues D.F."/>
            <person name="Goris J."/>
            <person name="Vishnivetskaya T."/>
            <person name="Gilichinsky D."/>
            <person name="Thomashow M.F."/>
            <person name="Tiedje J.M."/>
        </authorList>
    </citation>
    <scope>NUCLEOTIDE SEQUENCE [LARGE SCALE GENOMIC DNA]</scope>
    <source>
        <strain evidence="2">DSM 17290 / CIP 109462 / JCM 13490 / 255-15</strain>
    </source>
</reference>
<dbReference type="HOGENOM" id="CLU_1822461_0_0_9"/>
<dbReference type="OrthoDB" id="9870584at2"/>
<accession>B1YEU0</accession>
<dbReference type="Proteomes" id="UP000001681">
    <property type="component" value="Chromosome"/>
</dbReference>
<dbReference type="RefSeq" id="WP_012370119.1">
    <property type="nucleotide sequence ID" value="NC_010556.1"/>
</dbReference>
<organism evidence="1 2">
    <name type="scientific">Exiguobacterium sibiricum (strain DSM 17290 / CCUG 55495 / CIP 109462 / JCM 13490 / 255-15)</name>
    <dbReference type="NCBI Taxonomy" id="262543"/>
    <lineage>
        <taxon>Bacteria</taxon>
        <taxon>Bacillati</taxon>
        <taxon>Bacillota</taxon>
        <taxon>Bacilli</taxon>
        <taxon>Bacillales</taxon>
        <taxon>Bacillales Family XII. Incertae Sedis</taxon>
        <taxon>Exiguobacterium</taxon>
    </lineage>
</organism>
<keyword evidence="2" id="KW-1185">Reference proteome</keyword>
<evidence type="ECO:0000313" key="1">
    <source>
        <dbReference type="EMBL" id="ACB60698.1"/>
    </source>
</evidence>
<reference evidence="2" key="3">
    <citation type="submission" date="2008-04" db="EMBL/GenBank/DDBJ databases">
        <title>Complete sequence of chromosome of Exiguobacterium sibiricum 255-15.</title>
        <authorList>
            <consortium name="US DOE Joint Genome Institute"/>
            <person name="Copeland A."/>
            <person name="Lucas S."/>
            <person name="Lapidus A."/>
            <person name="Glavina del Rio T."/>
            <person name="Dalin E."/>
            <person name="Tice H."/>
            <person name="Bruce D."/>
            <person name="Goodwin L."/>
            <person name="Pitluck S."/>
            <person name="Kiss H."/>
            <person name="Chertkov O."/>
            <person name="Monk C."/>
            <person name="Brettin T."/>
            <person name="Detter J.C."/>
            <person name="Han C."/>
            <person name="Kuske C.R."/>
            <person name="Schmutz J."/>
            <person name="Larimer F."/>
            <person name="Land M."/>
            <person name="Hauser L."/>
            <person name="Kyrpides N."/>
            <person name="Mikhailova N."/>
            <person name="Vishnivetskaya T."/>
            <person name="Rodrigues D.F."/>
            <person name="Gilichinsky D."/>
            <person name="Tiedje J."/>
            <person name="Richardson P."/>
        </authorList>
    </citation>
    <scope>NUCLEOTIDE SEQUENCE [LARGE SCALE GENOMIC DNA]</scope>
    <source>
        <strain evidence="2">DSM 17290 / CIP 109462 / JCM 13490 / 255-15</strain>
    </source>
</reference>
<evidence type="ECO:0000313" key="2">
    <source>
        <dbReference type="Proteomes" id="UP000001681"/>
    </source>
</evidence>
<gene>
    <name evidence="1" type="ordered locus">Exig_1219</name>
</gene>
<dbReference type="AlphaFoldDB" id="B1YEU0"/>
<protein>
    <submittedName>
        <fullName evidence="1">Uncharacterized protein</fullName>
    </submittedName>
</protein>
<proteinExistence type="predicted"/>
<name>B1YEU0_EXIS2</name>
<sequence length="141" mass="16408">MSEITIDTFTSVIKTIIRPPLFLVEKKEQSENITVEIRYAQLRSTTKAQLLEPLVRLFEEEATDEAREVLTKELIHLAAHTLHHSNHLLTACLTKETNSNCHHAYLYIEGKEVLHRIMTDEKDILPFVRQIDQLIQKFESD</sequence>
<reference evidence="1 2" key="2">
    <citation type="journal article" date="2008" name="BMC Genomics">
        <title>Architecture of thermal adaptation in an Exiguobacterium sibiricum strain isolated from 3 million year old permafrost: a genome and transcriptome approach.</title>
        <authorList>
            <person name="Rodrigues D.F."/>
            <person name="Ivanova N."/>
            <person name="He Z."/>
            <person name="Huebner M."/>
            <person name="Zhou J."/>
            <person name="Tiedje J.M."/>
        </authorList>
    </citation>
    <scope>NUCLEOTIDE SEQUENCE [LARGE SCALE GENOMIC DNA]</scope>
    <source>
        <strain evidence="2">DSM 17290 / CIP 109462 / JCM 13490 / 255-15</strain>
    </source>
</reference>
<dbReference type="KEGG" id="esi:Exig_1219"/>
<dbReference type="EMBL" id="CP001022">
    <property type="protein sequence ID" value="ACB60698.1"/>
    <property type="molecule type" value="Genomic_DNA"/>
</dbReference>